<dbReference type="GO" id="GO:0003676">
    <property type="term" value="F:nucleic acid binding"/>
    <property type="evidence" value="ECO:0007669"/>
    <property type="project" value="InterPro"/>
</dbReference>
<feature type="region of interest" description="Disordered" evidence="3">
    <location>
        <begin position="255"/>
        <end position="283"/>
    </location>
</feature>
<dbReference type="GO" id="GO:0005524">
    <property type="term" value="F:ATP binding"/>
    <property type="evidence" value="ECO:0007669"/>
    <property type="project" value="InterPro"/>
</dbReference>
<protein>
    <submittedName>
        <fullName evidence="5">Vasa</fullName>
    </submittedName>
</protein>
<dbReference type="GO" id="GO:0010468">
    <property type="term" value="P:regulation of gene expression"/>
    <property type="evidence" value="ECO:0007669"/>
    <property type="project" value="UniProtKB-ARBA"/>
</dbReference>
<dbReference type="Proteomes" id="UP000037510">
    <property type="component" value="Unassembled WGS sequence"/>
</dbReference>
<dbReference type="PROSITE" id="PS51192">
    <property type="entry name" value="HELICASE_ATP_BIND_1"/>
    <property type="match status" value="1"/>
</dbReference>
<dbReference type="InterPro" id="IPR011545">
    <property type="entry name" value="DEAD/DEAH_box_helicase_dom"/>
</dbReference>
<reference evidence="5 6" key="1">
    <citation type="journal article" date="2015" name="Genome Biol. Evol.">
        <title>The genome of winter moth (Operophtera brumata) provides a genomic perspective on sexual dimorphism and phenology.</title>
        <authorList>
            <person name="Derks M.F."/>
            <person name="Smit S."/>
            <person name="Salis L."/>
            <person name="Schijlen E."/>
            <person name="Bossers A."/>
            <person name="Mateman C."/>
            <person name="Pijl A.S."/>
            <person name="de Ridder D."/>
            <person name="Groenen M.A."/>
            <person name="Visser M.E."/>
            <person name="Megens H.J."/>
        </authorList>
    </citation>
    <scope>NUCLEOTIDE SEQUENCE [LARGE SCALE GENOMIC DNA]</scope>
    <source>
        <strain evidence="5">WM2013NL</strain>
        <tissue evidence="5">Head and thorax</tissue>
    </source>
</reference>
<keyword evidence="2" id="KW-0067">ATP-binding</keyword>
<proteinExistence type="predicted"/>
<sequence>IVERGRGRGRGGRGGGRSDRDDGGDKEVELDENGEPKKPPVTYVPPEPSNDESEIFNTNIQTGVNFDKFDNTPIKVVIVSPTRELTLQIYTEARKFAFGSVLKVCVAYGGTAVRHQGDNIARGCHILVATPGRLQDFVDRNRVSFGSIRFVFLNNYLFVAIGIVGGASSDVEQVFHEVSKYEKQTTLKKLVEENEAHPGVRGDEAQRGLHRGDAVGAADADDSGLSADLGKILKQADQPIPDFLQGGGTATYRGNKYGGSDIRSFNNATAAANPGVQEEEEEW</sequence>
<dbReference type="InterPro" id="IPR027417">
    <property type="entry name" value="P-loop_NTPase"/>
</dbReference>
<evidence type="ECO:0000313" key="5">
    <source>
        <dbReference type="EMBL" id="KOB70721.1"/>
    </source>
</evidence>
<comment type="caution">
    <text evidence="5">The sequence shown here is derived from an EMBL/GenBank/DDBJ whole genome shotgun (WGS) entry which is preliminary data.</text>
</comment>
<gene>
    <name evidence="5" type="ORF">OBRU01_08280</name>
</gene>
<dbReference type="EMBL" id="JTDY01002790">
    <property type="protein sequence ID" value="KOB70721.1"/>
    <property type="molecule type" value="Genomic_DNA"/>
</dbReference>
<keyword evidence="2" id="KW-0547">Nucleotide-binding</keyword>
<evidence type="ECO:0000259" key="4">
    <source>
        <dbReference type="PROSITE" id="PS51192"/>
    </source>
</evidence>
<evidence type="ECO:0000256" key="2">
    <source>
        <dbReference type="ARBA" id="ARBA00022806"/>
    </source>
</evidence>
<keyword evidence="2" id="KW-0347">Helicase</keyword>
<evidence type="ECO:0000256" key="1">
    <source>
        <dbReference type="ARBA" id="ARBA00022801"/>
    </source>
</evidence>
<dbReference type="GO" id="GO:0004386">
    <property type="term" value="F:helicase activity"/>
    <property type="evidence" value="ECO:0007669"/>
    <property type="project" value="UniProtKB-KW"/>
</dbReference>
<dbReference type="Pfam" id="PF00270">
    <property type="entry name" value="DEAD"/>
    <property type="match status" value="1"/>
</dbReference>
<evidence type="ECO:0000313" key="6">
    <source>
        <dbReference type="Proteomes" id="UP000037510"/>
    </source>
</evidence>
<feature type="domain" description="Helicase ATP-binding" evidence="4">
    <location>
        <begin position="75"/>
        <end position="153"/>
    </location>
</feature>
<dbReference type="InterPro" id="IPR014001">
    <property type="entry name" value="Helicase_ATP-bd"/>
</dbReference>
<feature type="region of interest" description="Disordered" evidence="3">
    <location>
        <begin position="1"/>
        <end position="52"/>
    </location>
</feature>
<name>A0A0L7L5Y1_OPEBR</name>
<dbReference type="AlphaFoldDB" id="A0A0L7L5Y1"/>
<dbReference type="PANTHER" id="PTHR47958">
    <property type="entry name" value="ATP-DEPENDENT RNA HELICASE DBP3"/>
    <property type="match status" value="1"/>
</dbReference>
<keyword evidence="6" id="KW-1185">Reference proteome</keyword>
<feature type="compositionally biased region" description="Basic and acidic residues" evidence="3">
    <location>
        <begin position="16"/>
        <end position="27"/>
    </location>
</feature>
<dbReference type="GO" id="GO:0016787">
    <property type="term" value="F:hydrolase activity"/>
    <property type="evidence" value="ECO:0007669"/>
    <property type="project" value="UniProtKB-KW"/>
</dbReference>
<dbReference type="Gene3D" id="3.40.50.300">
    <property type="entry name" value="P-loop containing nucleotide triphosphate hydrolases"/>
    <property type="match status" value="1"/>
</dbReference>
<dbReference type="SUPFAM" id="SSF52540">
    <property type="entry name" value="P-loop containing nucleoside triphosphate hydrolases"/>
    <property type="match status" value="1"/>
</dbReference>
<keyword evidence="1" id="KW-0378">Hydrolase</keyword>
<accession>A0A0L7L5Y1</accession>
<organism evidence="5 6">
    <name type="scientific">Operophtera brumata</name>
    <name type="common">Winter moth</name>
    <name type="synonym">Phalaena brumata</name>
    <dbReference type="NCBI Taxonomy" id="104452"/>
    <lineage>
        <taxon>Eukaryota</taxon>
        <taxon>Metazoa</taxon>
        <taxon>Ecdysozoa</taxon>
        <taxon>Arthropoda</taxon>
        <taxon>Hexapoda</taxon>
        <taxon>Insecta</taxon>
        <taxon>Pterygota</taxon>
        <taxon>Neoptera</taxon>
        <taxon>Endopterygota</taxon>
        <taxon>Lepidoptera</taxon>
        <taxon>Glossata</taxon>
        <taxon>Ditrysia</taxon>
        <taxon>Geometroidea</taxon>
        <taxon>Geometridae</taxon>
        <taxon>Larentiinae</taxon>
        <taxon>Operophtera</taxon>
    </lineage>
</organism>
<feature type="non-terminal residue" evidence="5">
    <location>
        <position position="1"/>
    </location>
</feature>
<evidence type="ECO:0000256" key="3">
    <source>
        <dbReference type="SAM" id="MobiDB-lite"/>
    </source>
</evidence>
<dbReference type="STRING" id="104452.A0A0L7L5Y1"/>